<sequence length="267" mass="30289">MNRKQCISGTEIASMVNNDAISGNYVMPQWPGYEQDCAAREPLRLYCDYASVARQQWKNVAIVSANNMAVHGIINLFKTLYPLCLQIFSDAKSLQYSLMVAKNFHPDIIIWIDARVQRLAGMSSLAIQISRRMPGVKQLMLSECIPSELTVRLRGVRVASLNTPISELTKIMKACLVPVERTGGLFSGRFMTPGQWRTIRLLIKGLSVRQVAELNGISPKTVWGREEEVMRQLNLQGHVQKAWFYRSITEVLEDMPGLGRHKRGRRR</sequence>
<proteinExistence type="predicted"/>
<evidence type="ECO:0000313" key="1">
    <source>
        <dbReference type="EMBL" id="EML1473721.1"/>
    </source>
</evidence>
<dbReference type="RefSeq" id="WP_155521257.1">
    <property type="nucleotide sequence ID" value="NZ_CACVCI010000001.1"/>
</dbReference>
<accession>A0AAI9DPS6</accession>
<dbReference type="GO" id="GO:0006355">
    <property type="term" value="P:regulation of DNA-templated transcription"/>
    <property type="evidence" value="ECO:0007669"/>
    <property type="project" value="InterPro"/>
</dbReference>
<dbReference type="AlphaFoldDB" id="A0AAI9DPS6"/>
<dbReference type="SUPFAM" id="SSF46894">
    <property type="entry name" value="C-terminal effector domain of the bipartite response regulators"/>
    <property type="match status" value="1"/>
</dbReference>
<dbReference type="Gene3D" id="3.40.50.2300">
    <property type="match status" value="1"/>
</dbReference>
<dbReference type="InterPro" id="IPR016032">
    <property type="entry name" value="Sig_transdc_resp-reg_C-effctor"/>
</dbReference>
<dbReference type="EMBL" id="ABLOKC030000034">
    <property type="protein sequence ID" value="EML1473721.1"/>
    <property type="molecule type" value="Genomic_DNA"/>
</dbReference>
<protein>
    <submittedName>
        <fullName evidence="1">Uncharacterized protein</fullName>
    </submittedName>
</protein>
<comment type="caution">
    <text evidence="1">The sequence shown here is derived from an EMBL/GenBank/DDBJ whole genome shotgun (WGS) entry which is preliminary data.</text>
</comment>
<name>A0AAI9DPS6_PLUGE</name>
<dbReference type="GO" id="GO:0003677">
    <property type="term" value="F:DNA binding"/>
    <property type="evidence" value="ECO:0007669"/>
    <property type="project" value="InterPro"/>
</dbReference>
<gene>
    <name evidence="1" type="ORF">QEG54_004532</name>
</gene>
<organism evidence="1">
    <name type="scientific">Pluralibacter gergoviae</name>
    <name type="common">Enterobacter gergoviae</name>
    <dbReference type="NCBI Taxonomy" id="61647"/>
    <lineage>
        <taxon>Bacteria</taxon>
        <taxon>Pseudomonadati</taxon>
        <taxon>Pseudomonadota</taxon>
        <taxon>Gammaproteobacteria</taxon>
        <taxon>Enterobacterales</taxon>
        <taxon>Enterobacteriaceae</taxon>
        <taxon>Pluralibacter</taxon>
    </lineage>
</organism>
<reference evidence="1" key="1">
    <citation type="submission" date="2024-02" db="EMBL/GenBank/DDBJ databases">
        <authorList>
            <consortium name="Clinical and Environmental Microbiology Branch: Whole genome sequencing antimicrobial resistance pathogens in the healthcare setting"/>
        </authorList>
    </citation>
    <scope>NUCLEOTIDE SEQUENCE</scope>
    <source>
        <strain evidence="1">2021DK-00143</strain>
    </source>
</reference>